<dbReference type="Proteomes" id="UP001596506">
    <property type="component" value="Unassembled WGS sequence"/>
</dbReference>
<comment type="caution">
    <text evidence="1">The sequence shown here is derived from an EMBL/GenBank/DDBJ whole genome shotgun (WGS) entry which is preliminary data.</text>
</comment>
<dbReference type="EMBL" id="JBHTBD010000017">
    <property type="protein sequence ID" value="MFC7296705.1"/>
    <property type="molecule type" value="Genomic_DNA"/>
</dbReference>
<sequence length="92" mass="10318">MNIEIEIGPAGQLTLEAPQQDWYGRDPELIQYARFAGQEMMAIQKSDDEPDVFELHFLGLVGSGFQSMSEAKESAPAFAREVFAYLSQMIND</sequence>
<gene>
    <name evidence="1" type="ORF">ACFQQA_18500</name>
</gene>
<reference evidence="2" key="1">
    <citation type="journal article" date="2019" name="Int. J. Syst. Evol. Microbiol.">
        <title>The Global Catalogue of Microorganisms (GCM) 10K type strain sequencing project: providing services to taxonomists for standard genome sequencing and annotation.</title>
        <authorList>
            <consortium name="The Broad Institute Genomics Platform"/>
            <consortium name="The Broad Institute Genome Sequencing Center for Infectious Disease"/>
            <person name="Wu L."/>
            <person name="Ma J."/>
        </authorList>
    </citation>
    <scope>NUCLEOTIDE SEQUENCE [LARGE SCALE GENOMIC DNA]</scope>
    <source>
        <strain evidence="2">CCUG 60559</strain>
    </source>
</reference>
<evidence type="ECO:0000313" key="2">
    <source>
        <dbReference type="Proteomes" id="UP001596506"/>
    </source>
</evidence>
<protein>
    <submittedName>
        <fullName evidence="1">Uncharacterized protein</fullName>
    </submittedName>
</protein>
<accession>A0ABW2J124</accession>
<keyword evidence="2" id="KW-1185">Reference proteome</keyword>
<organism evidence="1 2">
    <name type="scientific">Marinobacter aromaticivorans</name>
    <dbReference type="NCBI Taxonomy" id="1494078"/>
    <lineage>
        <taxon>Bacteria</taxon>
        <taxon>Pseudomonadati</taxon>
        <taxon>Pseudomonadota</taxon>
        <taxon>Gammaproteobacteria</taxon>
        <taxon>Pseudomonadales</taxon>
        <taxon>Marinobacteraceae</taxon>
        <taxon>Marinobacter</taxon>
    </lineage>
</organism>
<proteinExistence type="predicted"/>
<dbReference type="RefSeq" id="WP_100690143.1">
    <property type="nucleotide sequence ID" value="NZ_JBHTBD010000017.1"/>
</dbReference>
<evidence type="ECO:0000313" key="1">
    <source>
        <dbReference type="EMBL" id="MFC7296705.1"/>
    </source>
</evidence>
<name>A0ABW2J124_9GAMM</name>